<dbReference type="Gene3D" id="3.30.750.180">
    <property type="entry name" value="GpdQ, beta-strand dimerisation domain"/>
    <property type="match status" value="1"/>
</dbReference>
<keyword evidence="1" id="KW-0479">Metal-binding</keyword>
<name>A0A3B0RKU8_9ZZZZ</name>
<dbReference type="CDD" id="cd07402">
    <property type="entry name" value="MPP_GpdQ"/>
    <property type="match status" value="1"/>
</dbReference>
<dbReference type="GO" id="GO:0046872">
    <property type="term" value="F:metal ion binding"/>
    <property type="evidence" value="ECO:0007669"/>
    <property type="project" value="UniProtKB-KW"/>
</dbReference>
<reference evidence="6" key="1">
    <citation type="submission" date="2018-06" db="EMBL/GenBank/DDBJ databases">
        <authorList>
            <person name="Zhirakovskaya E."/>
        </authorList>
    </citation>
    <scope>NUCLEOTIDE SEQUENCE</scope>
</reference>
<accession>A0A3B0RKU8</accession>
<dbReference type="InterPro" id="IPR050884">
    <property type="entry name" value="CNP_phosphodiesterase-III"/>
</dbReference>
<dbReference type="InterPro" id="IPR029052">
    <property type="entry name" value="Metallo-depent_PP-like"/>
</dbReference>
<dbReference type="InterPro" id="IPR026575">
    <property type="entry name" value="GpdQ/CpdA-like"/>
</dbReference>
<dbReference type="PANTHER" id="PTHR42988:SF2">
    <property type="entry name" value="CYCLIC NUCLEOTIDE PHOSPHODIESTERASE CBUA0032-RELATED"/>
    <property type="match status" value="1"/>
</dbReference>
<dbReference type="InterPro" id="IPR042281">
    <property type="entry name" value="GpdQ_beta-strand"/>
</dbReference>
<dbReference type="EMBL" id="UOEC01000098">
    <property type="protein sequence ID" value="VAV92372.1"/>
    <property type="molecule type" value="Genomic_DNA"/>
</dbReference>
<feature type="domain" description="Calcineurin-like phosphoesterase" evidence="5">
    <location>
        <begin position="1"/>
        <end position="191"/>
    </location>
</feature>
<evidence type="ECO:0000259" key="5">
    <source>
        <dbReference type="Pfam" id="PF00149"/>
    </source>
</evidence>
<dbReference type="InterPro" id="IPR042283">
    <property type="entry name" value="GpdQ_catalytic"/>
</dbReference>
<keyword evidence="3" id="KW-0408">Iron</keyword>
<proteinExistence type="inferred from homology"/>
<protein>
    <submittedName>
        <fullName evidence="6">3',5'-cyclic-nucleotide phosphodiesterase</fullName>
        <ecNumber evidence="6">3.1.4.17</ecNumber>
    </submittedName>
</protein>
<dbReference type="AlphaFoldDB" id="A0A3B0RKU8"/>
<evidence type="ECO:0000313" key="6">
    <source>
        <dbReference type="EMBL" id="VAV92372.1"/>
    </source>
</evidence>
<dbReference type="SUPFAM" id="SSF56300">
    <property type="entry name" value="Metallo-dependent phosphatases"/>
    <property type="match status" value="1"/>
</dbReference>
<dbReference type="EC" id="3.1.4.17" evidence="6"/>
<organism evidence="6">
    <name type="scientific">hydrothermal vent metagenome</name>
    <dbReference type="NCBI Taxonomy" id="652676"/>
    <lineage>
        <taxon>unclassified sequences</taxon>
        <taxon>metagenomes</taxon>
        <taxon>ecological metagenomes</taxon>
    </lineage>
</organism>
<gene>
    <name evidence="6" type="ORF">MNBD_ALPHA08-2023</name>
</gene>
<dbReference type="Pfam" id="PF00149">
    <property type="entry name" value="Metallophos"/>
    <property type="match status" value="1"/>
</dbReference>
<dbReference type="InterPro" id="IPR004843">
    <property type="entry name" value="Calcineurin-like_PHP"/>
</dbReference>
<keyword evidence="2 6" id="KW-0378">Hydrolase</keyword>
<comment type="similarity">
    <text evidence="4">Belongs to the cyclic nucleotide phosphodiesterase class-III family.</text>
</comment>
<evidence type="ECO:0000256" key="3">
    <source>
        <dbReference type="ARBA" id="ARBA00023004"/>
    </source>
</evidence>
<dbReference type="PANTHER" id="PTHR42988">
    <property type="entry name" value="PHOSPHOHYDROLASE"/>
    <property type="match status" value="1"/>
</dbReference>
<evidence type="ECO:0000256" key="1">
    <source>
        <dbReference type="ARBA" id="ARBA00022723"/>
    </source>
</evidence>
<dbReference type="GO" id="GO:0004114">
    <property type="term" value="F:3',5'-cyclic-nucleotide phosphodiesterase activity"/>
    <property type="evidence" value="ECO:0007669"/>
    <property type="project" value="UniProtKB-EC"/>
</dbReference>
<dbReference type="Gene3D" id="3.60.21.40">
    <property type="entry name" value="GpdQ, catalytic alpha/beta sandwich domain"/>
    <property type="match status" value="1"/>
</dbReference>
<evidence type="ECO:0000256" key="4">
    <source>
        <dbReference type="ARBA" id="ARBA00025742"/>
    </source>
</evidence>
<sequence>MLIAHISDTHITSPGNKTYGVAPMAENLARCVEHISQMVPRPDVVFHSGDVTNAGTAAEVRHAVALLEKLDCPVFMVPGNHDNGRVLSDECGSTICPMGDYVVDDFPLRLIGMDSTDPGKPGGKITTAQAGWLETQLSSEPEKPTLIFMHHPPVKCGVRESDRDGFVGADLLGEVVGKYNNIERILCGHIHLLIHARWQGTVVTTAPSTGMQLGLDLTMEKEPAFSLTEPGYLLHDWTQQQQLITHTVSLARGEGPYLFEEQG</sequence>
<evidence type="ECO:0000256" key="2">
    <source>
        <dbReference type="ARBA" id="ARBA00022801"/>
    </source>
</evidence>